<dbReference type="InterPro" id="IPR029787">
    <property type="entry name" value="Nucleotide_cyclase"/>
</dbReference>
<dbReference type="CDD" id="cd01949">
    <property type="entry name" value="GGDEF"/>
    <property type="match status" value="1"/>
</dbReference>
<keyword evidence="4" id="KW-1185">Reference proteome</keyword>
<proteinExistence type="predicted"/>
<dbReference type="InterPro" id="IPR043128">
    <property type="entry name" value="Rev_trsase/Diguanyl_cyclase"/>
</dbReference>
<dbReference type="InterPro" id="IPR000160">
    <property type="entry name" value="GGDEF_dom"/>
</dbReference>
<feature type="transmembrane region" description="Helical" evidence="1">
    <location>
        <begin position="48"/>
        <end position="66"/>
    </location>
</feature>
<dbReference type="InterPro" id="IPR052163">
    <property type="entry name" value="DGC-Regulatory_Protein"/>
</dbReference>
<dbReference type="GO" id="GO:0003824">
    <property type="term" value="F:catalytic activity"/>
    <property type="evidence" value="ECO:0007669"/>
    <property type="project" value="UniProtKB-ARBA"/>
</dbReference>
<evidence type="ECO:0000313" key="3">
    <source>
        <dbReference type="EMBL" id="RZU43540.1"/>
    </source>
</evidence>
<dbReference type="EMBL" id="SHKW01000001">
    <property type="protein sequence ID" value="RZU43540.1"/>
    <property type="molecule type" value="Genomic_DNA"/>
</dbReference>
<dbReference type="InterPro" id="IPR013656">
    <property type="entry name" value="PAS_4"/>
</dbReference>
<reference evidence="3 4" key="1">
    <citation type="submission" date="2019-02" db="EMBL/GenBank/DDBJ databases">
        <title>Genomic Encyclopedia of Archaeal and Bacterial Type Strains, Phase II (KMG-II): from individual species to whole genera.</title>
        <authorList>
            <person name="Goeker M."/>
        </authorList>
    </citation>
    <scope>NUCLEOTIDE SEQUENCE [LARGE SCALE GENOMIC DNA]</scope>
    <source>
        <strain evidence="3 4">DSM 18101</strain>
    </source>
</reference>
<gene>
    <name evidence="3" type="ORF">BDD14_5209</name>
</gene>
<protein>
    <submittedName>
        <fullName evidence="3">Diguanylate cyclase (GGDEF)-like protein</fullName>
    </submittedName>
</protein>
<accession>A0A4Q7Z074</accession>
<dbReference type="Pfam" id="PF08448">
    <property type="entry name" value="PAS_4"/>
    <property type="match status" value="1"/>
</dbReference>
<dbReference type="PANTHER" id="PTHR46663:SF3">
    <property type="entry name" value="SLL0267 PROTEIN"/>
    <property type="match status" value="1"/>
</dbReference>
<dbReference type="Pfam" id="PF00990">
    <property type="entry name" value="GGDEF"/>
    <property type="match status" value="1"/>
</dbReference>
<dbReference type="InterPro" id="IPR035965">
    <property type="entry name" value="PAS-like_dom_sf"/>
</dbReference>
<dbReference type="Gene3D" id="3.30.70.270">
    <property type="match status" value="1"/>
</dbReference>
<dbReference type="FunFam" id="3.30.70.270:FF:000001">
    <property type="entry name" value="Diguanylate cyclase domain protein"/>
    <property type="match status" value="1"/>
</dbReference>
<keyword evidence="1" id="KW-0472">Membrane</keyword>
<feature type="transmembrane region" description="Helical" evidence="1">
    <location>
        <begin position="78"/>
        <end position="94"/>
    </location>
</feature>
<sequence length="442" mass="49168">MKSTLTASQIVRTILSFALFALIAVFTLAHPLALHLPGSGYAFLRGNFGLKLATAFLCIAALILLGRITYSLRDFSPLLYASYVLFAFIVFFVLERLTCDVGPSSHWITYRIQWIQILSAISVAIIAATVSPNLQRRFEGPHARLEHDKFLAAAESSLDDFYIFSGIPDSSGNIVDFRFAYLNPNAERRLHTSRETLIGKVLSEVRPFAVSSGILERYLEVVRTGVPFTTEVFIDDEMIKATWIHVQAVKLGDGVAVTSRDFTERKRITDRVNFLAHYDPLTELANRTLLQYRLDAAIVQAQRENQKVAVFMIDIDHFKQINDSLGHSVGDLLLQAVGKRLLSSVRETDTVARMGGDEFVIVIPNFKSLSDVERFGMQMVKAVDQSISIGDHELNVTASIGLSIYPDAGLEAEQLLKNADAAMYVVKDTGRNGLHLFSQTMS</sequence>
<evidence type="ECO:0000256" key="1">
    <source>
        <dbReference type="SAM" id="Phobius"/>
    </source>
</evidence>
<feature type="domain" description="GGDEF" evidence="2">
    <location>
        <begin position="306"/>
        <end position="439"/>
    </location>
</feature>
<dbReference type="SMART" id="SM00267">
    <property type="entry name" value="GGDEF"/>
    <property type="match status" value="1"/>
</dbReference>
<keyword evidence="1" id="KW-0812">Transmembrane</keyword>
<organism evidence="3 4">
    <name type="scientific">Edaphobacter modestus</name>
    <dbReference type="NCBI Taxonomy" id="388466"/>
    <lineage>
        <taxon>Bacteria</taxon>
        <taxon>Pseudomonadati</taxon>
        <taxon>Acidobacteriota</taxon>
        <taxon>Terriglobia</taxon>
        <taxon>Terriglobales</taxon>
        <taxon>Acidobacteriaceae</taxon>
        <taxon>Edaphobacter</taxon>
    </lineage>
</organism>
<dbReference type="SUPFAM" id="SSF55785">
    <property type="entry name" value="PYP-like sensor domain (PAS domain)"/>
    <property type="match status" value="1"/>
</dbReference>
<evidence type="ECO:0000313" key="4">
    <source>
        <dbReference type="Proteomes" id="UP000292958"/>
    </source>
</evidence>
<dbReference type="PANTHER" id="PTHR46663">
    <property type="entry name" value="DIGUANYLATE CYCLASE DGCT-RELATED"/>
    <property type="match status" value="1"/>
</dbReference>
<evidence type="ECO:0000259" key="2">
    <source>
        <dbReference type="PROSITE" id="PS50887"/>
    </source>
</evidence>
<feature type="transmembrane region" description="Helical" evidence="1">
    <location>
        <begin position="114"/>
        <end position="134"/>
    </location>
</feature>
<dbReference type="NCBIfam" id="TIGR00254">
    <property type="entry name" value="GGDEF"/>
    <property type="match status" value="1"/>
</dbReference>
<dbReference type="AlphaFoldDB" id="A0A4Q7Z074"/>
<dbReference type="SUPFAM" id="SSF55073">
    <property type="entry name" value="Nucleotide cyclase"/>
    <property type="match status" value="1"/>
</dbReference>
<name>A0A4Q7Z074_9BACT</name>
<dbReference type="CDD" id="cd00130">
    <property type="entry name" value="PAS"/>
    <property type="match status" value="1"/>
</dbReference>
<dbReference type="Gene3D" id="3.30.450.20">
    <property type="entry name" value="PAS domain"/>
    <property type="match status" value="1"/>
</dbReference>
<dbReference type="Proteomes" id="UP000292958">
    <property type="component" value="Unassembled WGS sequence"/>
</dbReference>
<dbReference type="PROSITE" id="PS50887">
    <property type="entry name" value="GGDEF"/>
    <property type="match status" value="1"/>
</dbReference>
<dbReference type="RefSeq" id="WP_165420228.1">
    <property type="nucleotide sequence ID" value="NZ_SHKW01000001.1"/>
</dbReference>
<dbReference type="InterPro" id="IPR000014">
    <property type="entry name" value="PAS"/>
</dbReference>
<comment type="caution">
    <text evidence="3">The sequence shown here is derived from an EMBL/GenBank/DDBJ whole genome shotgun (WGS) entry which is preliminary data.</text>
</comment>
<keyword evidence="1" id="KW-1133">Transmembrane helix</keyword>